<sequence>MTMINLARAETPLGEPVMSDSDLAVYVAAFERSGFTGGITETLIATCTCWGKWTQSSISPR</sequence>
<dbReference type="EMBL" id="FNCS01000030">
    <property type="protein sequence ID" value="SDH20185.1"/>
    <property type="molecule type" value="Genomic_DNA"/>
</dbReference>
<dbReference type="AlphaFoldDB" id="A0A1G8AGR0"/>
<protein>
    <submittedName>
        <fullName evidence="1">Uncharacterized protein</fullName>
    </submittedName>
</protein>
<keyword evidence="2" id="KW-1185">Reference proteome</keyword>
<reference evidence="1 2" key="1">
    <citation type="submission" date="2016-10" db="EMBL/GenBank/DDBJ databases">
        <authorList>
            <person name="de Groot N.N."/>
        </authorList>
    </citation>
    <scope>NUCLEOTIDE SEQUENCE [LARGE SCALE GENOMIC DNA]</scope>
    <source>
        <strain evidence="1 2">CGMCC 1.10267</strain>
    </source>
</reference>
<accession>A0A1G8AGR0</accession>
<evidence type="ECO:0000313" key="1">
    <source>
        <dbReference type="EMBL" id="SDH20185.1"/>
    </source>
</evidence>
<name>A0A1G8AGR0_9HYPH</name>
<evidence type="ECO:0000313" key="2">
    <source>
        <dbReference type="Proteomes" id="UP000199495"/>
    </source>
</evidence>
<organism evidence="1 2">
    <name type="scientific">Pelagibacterium luteolum</name>
    <dbReference type="NCBI Taxonomy" id="440168"/>
    <lineage>
        <taxon>Bacteria</taxon>
        <taxon>Pseudomonadati</taxon>
        <taxon>Pseudomonadota</taxon>
        <taxon>Alphaproteobacteria</taxon>
        <taxon>Hyphomicrobiales</taxon>
        <taxon>Devosiaceae</taxon>
        <taxon>Pelagibacterium</taxon>
    </lineage>
</organism>
<dbReference type="STRING" id="440168.SAMN04487974_13010"/>
<dbReference type="Proteomes" id="UP000199495">
    <property type="component" value="Unassembled WGS sequence"/>
</dbReference>
<gene>
    <name evidence="1" type="ORF">SAMN04487974_13010</name>
</gene>
<proteinExistence type="predicted"/>